<dbReference type="SUPFAM" id="SSF81799">
    <property type="entry name" value="Putative methyltransferase TM0872, insert domain"/>
    <property type="match status" value="1"/>
</dbReference>
<dbReference type="EMBL" id="JAAGVY010000007">
    <property type="protein sequence ID" value="NEN22970.1"/>
    <property type="molecule type" value="Genomic_DNA"/>
</dbReference>
<dbReference type="PIRSF" id="PIRSF004486">
    <property type="entry name" value="MraW"/>
    <property type="match status" value="1"/>
</dbReference>
<comment type="caution">
    <text evidence="7">The sequence shown here is derived from an EMBL/GenBank/DDBJ whole genome shotgun (WGS) entry which is preliminary data.</text>
</comment>
<dbReference type="GO" id="GO:0005737">
    <property type="term" value="C:cytoplasm"/>
    <property type="evidence" value="ECO:0007669"/>
    <property type="project" value="UniProtKB-SubCell"/>
</dbReference>
<evidence type="ECO:0000256" key="4">
    <source>
        <dbReference type="ARBA" id="ARBA00022679"/>
    </source>
</evidence>
<evidence type="ECO:0000313" key="7">
    <source>
        <dbReference type="EMBL" id="NEN22970.1"/>
    </source>
</evidence>
<evidence type="ECO:0000256" key="2">
    <source>
        <dbReference type="ARBA" id="ARBA00022552"/>
    </source>
</evidence>
<dbReference type="AlphaFoldDB" id="A0A7K3WMU2"/>
<dbReference type="Gene3D" id="3.40.50.150">
    <property type="entry name" value="Vaccinia Virus protein VP39"/>
    <property type="match status" value="1"/>
</dbReference>
<dbReference type="RefSeq" id="WP_163283725.1">
    <property type="nucleotide sequence ID" value="NZ_JAAGVY010000007.1"/>
</dbReference>
<sequence length="304" mass="34188">MKKSDEYHLPVLLQTSVDGLITNKQGIYVDVTFGGGGHSRAVLSNLGNNGKLIGFDQDEDAQANIPDDERFRFVQSNFRFLKNSLRFIGLKKVDGVLADLGVSSHQFDVPERGFSIRSNARLDMRMGKGIGISAYEVVNTYPEEKLATIFKEYGELKEAYKLANRIVYHRTMAPIETTEELVSKIGSLARSNKHNQFLAQVFQALRIEVNGEMKALEELLLQCAEVIEPGGKLVVISYHSLEDRMVKRFMKSGNFEGKDEKDFFGNPIRPFTPEKGMPIVPGIEEIELNSRARSAKLRIATRNE</sequence>
<accession>A0A7K3WMU2</accession>
<keyword evidence="6" id="KW-0963">Cytoplasm</keyword>
<comment type="function">
    <text evidence="6">Specifically methylates the N4 position of cytidine in position 1402 (C1402) of 16S rRNA.</text>
</comment>
<dbReference type="SUPFAM" id="SSF53335">
    <property type="entry name" value="S-adenosyl-L-methionine-dependent methyltransferases"/>
    <property type="match status" value="1"/>
</dbReference>
<proteinExistence type="inferred from homology"/>
<comment type="catalytic activity">
    <reaction evidence="6">
        <text>cytidine(1402) in 16S rRNA + S-adenosyl-L-methionine = N(4)-methylcytidine(1402) in 16S rRNA + S-adenosyl-L-homocysteine + H(+)</text>
        <dbReference type="Rhea" id="RHEA:42928"/>
        <dbReference type="Rhea" id="RHEA-COMP:10286"/>
        <dbReference type="Rhea" id="RHEA-COMP:10287"/>
        <dbReference type="ChEBI" id="CHEBI:15378"/>
        <dbReference type="ChEBI" id="CHEBI:57856"/>
        <dbReference type="ChEBI" id="CHEBI:59789"/>
        <dbReference type="ChEBI" id="CHEBI:74506"/>
        <dbReference type="ChEBI" id="CHEBI:82748"/>
        <dbReference type="EC" id="2.1.1.199"/>
    </reaction>
</comment>
<comment type="subcellular location">
    <subcellularLocation>
        <location evidence="6">Cytoplasm</location>
    </subcellularLocation>
</comment>
<dbReference type="GO" id="GO:0070475">
    <property type="term" value="P:rRNA base methylation"/>
    <property type="evidence" value="ECO:0007669"/>
    <property type="project" value="UniProtKB-UniRule"/>
</dbReference>
<feature type="binding site" evidence="6">
    <location>
        <position position="106"/>
    </location>
    <ligand>
        <name>S-adenosyl-L-methionine</name>
        <dbReference type="ChEBI" id="CHEBI:59789"/>
    </ligand>
</feature>
<dbReference type="Gene3D" id="1.10.150.170">
    <property type="entry name" value="Putative methyltransferase TM0872, insert domain"/>
    <property type="match status" value="1"/>
</dbReference>
<evidence type="ECO:0000256" key="3">
    <source>
        <dbReference type="ARBA" id="ARBA00022603"/>
    </source>
</evidence>
<keyword evidence="4 6" id="KW-0808">Transferase</keyword>
<keyword evidence="3 6" id="KW-0489">Methyltransferase</keyword>
<evidence type="ECO:0000256" key="1">
    <source>
        <dbReference type="ARBA" id="ARBA00010396"/>
    </source>
</evidence>
<dbReference type="Pfam" id="PF01795">
    <property type="entry name" value="Methyltransf_5"/>
    <property type="match status" value="1"/>
</dbReference>
<dbReference type="PANTHER" id="PTHR11265:SF0">
    <property type="entry name" value="12S RRNA N4-METHYLCYTIDINE METHYLTRANSFERASE"/>
    <property type="match status" value="1"/>
</dbReference>
<evidence type="ECO:0000256" key="5">
    <source>
        <dbReference type="ARBA" id="ARBA00022691"/>
    </source>
</evidence>
<dbReference type="GO" id="GO:0071424">
    <property type="term" value="F:rRNA (cytosine-N4-)-methyltransferase activity"/>
    <property type="evidence" value="ECO:0007669"/>
    <property type="project" value="UniProtKB-UniRule"/>
</dbReference>
<evidence type="ECO:0000313" key="8">
    <source>
        <dbReference type="Proteomes" id="UP000486602"/>
    </source>
</evidence>
<feature type="binding site" evidence="6">
    <location>
        <position position="78"/>
    </location>
    <ligand>
        <name>S-adenosyl-L-methionine</name>
        <dbReference type="ChEBI" id="CHEBI:59789"/>
    </ligand>
</feature>
<name>A0A7K3WMU2_9FLAO</name>
<dbReference type="Proteomes" id="UP000486602">
    <property type="component" value="Unassembled WGS sequence"/>
</dbReference>
<dbReference type="InterPro" id="IPR023397">
    <property type="entry name" value="SAM-dep_MeTrfase_MraW_recog"/>
</dbReference>
<organism evidence="7 8">
    <name type="scientific">Cryomorpha ignava</name>
    <dbReference type="NCBI Taxonomy" id="101383"/>
    <lineage>
        <taxon>Bacteria</taxon>
        <taxon>Pseudomonadati</taxon>
        <taxon>Bacteroidota</taxon>
        <taxon>Flavobacteriia</taxon>
        <taxon>Flavobacteriales</taxon>
        <taxon>Cryomorphaceae</taxon>
        <taxon>Cryomorpha</taxon>
    </lineage>
</organism>
<dbReference type="EC" id="2.1.1.199" evidence="6"/>
<keyword evidence="5 6" id="KW-0949">S-adenosyl-L-methionine</keyword>
<feature type="binding site" evidence="6">
    <location>
        <position position="56"/>
    </location>
    <ligand>
        <name>S-adenosyl-L-methionine</name>
        <dbReference type="ChEBI" id="CHEBI:59789"/>
    </ligand>
</feature>
<protein>
    <recommendedName>
        <fullName evidence="6">Ribosomal RNA small subunit methyltransferase H</fullName>
        <ecNumber evidence="6">2.1.1.199</ecNumber>
    </recommendedName>
    <alternativeName>
        <fullName evidence="6">16S rRNA m(4)C1402 methyltransferase</fullName>
    </alternativeName>
    <alternativeName>
        <fullName evidence="6">rRNA (cytosine-N(4)-)-methyltransferase RsmH</fullName>
    </alternativeName>
</protein>
<feature type="binding site" evidence="6">
    <location>
        <position position="99"/>
    </location>
    <ligand>
        <name>S-adenosyl-L-methionine</name>
        <dbReference type="ChEBI" id="CHEBI:59789"/>
    </ligand>
</feature>
<dbReference type="PANTHER" id="PTHR11265">
    <property type="entry name" value="S-ADENOSYL-METHYLTRANSFERASE MRAW"/>
    <property type="match status" value="1"/>
</dbReference>
<reference evidence="7 8" key="1">
    <citation type="submission" date="2020-02" db="EMBL/GenBank/DDBJ databases">
        <title>Out from the shadows clarifying the taxonomy of the family Cryomorphaceae and related taxa by utilizing the GTDB taxonomic framework.</title>
        <authorList>
            <person name="Bowman J.P."/>
        </authorList>
    </citation>
    <scope>NUCLEOTIDE SEQUENCE [LARGE SCALE GENOMIC DNA]</scope>
    <source>
        <strain evidence="7 8">QSSC 1-22</strain>
    </source>
</reference>
<comment type="similarity">
    <text evidence="1 6">Belongs to the methyltransferase superfamily. RsmH family.</text>
</comment>
<keyword evidence="2 6" id="KW-0698">rRNA processing</keyword>
<dbReference type="InterPro" id="IPR002903">
    <property type="entry name" value="RsmH"/>
</dbReference>
<dbReference type="InterPro" id="IPR029063">
    <property type="entry name" value="SAM-dependent_MTases_sf"/>
</dbReference>
<keyword evidence="8" id="KW-1185">Reference proteome</keyword>
<gene>
    <name evidence="6 7" type="primary">rsmH</name>
    <name evidence="7" type="ORF">G3O08_05585</name>
</gene>
<evidence type="ECO:0000256" key="6">
    <source>
        <dbReference type="HAMAP-Rule" id="MF_01007"/>
    </source>
</evidence>
<dbReference type="HAMAP" id="MF_01007">
    <property type="entry name" value="16SrRNA_methyltr_H"/>
    <property type="match status" value="1"/>
</dbReference>
<feature type="binding site" evidence="6">
    <location>
        <begin position="36"/>
        <end position="38"/>
    </location>
    <ligand>
        <name>S-adenosyl-L-methionine</name>
        <dbReference type="ChEBI" id="CHEBI:59789"/>
    </ligand>
</feature>
<dbReference type="NCBIfam" id="TIGR00006">
    <property type="entry name" value="16S rRNA (cytosine(1402)-N(4))-methyltransferase RsmH"/>
    <property type="match status" value="1"/>
</dbReference>